<feature type="region of interest" description="Disordered" evidence="1">
    <location>
        <begin position="49"/>
        <end position="72"/>
    </location>
</feature>
<keyword evidence="3" id="KW-1185">Reference proteome</keyword>
<comment type="caution">
    <text evidence="2">The sequence shown here is derived from an EMBL/GenBank/DDBJ whole genome shotgun (WGS) entry which is preliminary data.</text>
</comment>
<gene>
    <name evidence="2" type="ORF">HanXRQr2_Chr07g0308361</name>
</gene>
<dbReference type="EMBL" id="MNCJ02000322">
    <property type="protein sequence ID" value="KAF5799772.1"/>
    <property type="molecule type" value="Genomic_DNA"/>
</dbReference>
<protein>
    <submittedName>
        <fullName evidence="2">Uncharacterized protein</fullName>
    </submittedName>
</protein>
<evidence type="ECO:0000256" key="1">
    <source>
        <dbReference type="SAM" id="MobiDB-lite"/>
    </source>
</evidence>
<organism evidence="2 3">
    <name type="scientific">Helianthus annuus</name>
    <name type="common">Common sunflower</name>
    <dbReference type="NCBI Taxonomy" id="4232"/>
    <lineage>
        <taxon>Eukaryota</taxon>
        <taxon>Viridiplantae</taxon>
        <taxon>Streptophyta</taxon>
        <taxon>Embryophyta</taxon>
        <taxon>Tracheophyta</taxon>
        <taxon>Spermatophyta</taxon>
        <taxon>Magnoliopsida</taxon>
        <taxon>eudicotyledons</taxon>
        <taxon>Gunneridae</taxon>
        <taxon>Pentapetalae</taxon>
        <taxon>asterids</taxon>
        <taxon>campanulids</taxon>
        <taxon>Asterales</taxon>
        <taxon>Asteraceae</taxon>
        <taxon>Asteroideae</taxon>
        <taxon>Heliantheae alliance</taxon>
        <taxon>Heliantheae</taxon>
        <taxon>Helianthus</taxon>
    </lineage>
</organism>
<name>A0A9K3IN00_HELAN</name>
<reference evidence="2" key="2">
    <citation type="submission" date="2020-06" db="EMBL/GenBank/DDBJ databases">
        <title>Helianthus annuus Genome sequencing and assembly Release 2.</title>
        <authorList>
            <person name="Gouzy J."/>
            <person name="Langlade N."/>
            <person name="Munos S."/>
        </authorList>
    </citation>
    <scope>NUCLEOTIDE SEQUENCE</scope>
    <source>
        <tissue evidence="2">Leaves</tissue>
    </source>
</reference>
<evidence type="ECO:0000313" key="3">
    <source>
        <dbReference type="Proteomes" id="UP000215914"/>
    </source>
</evidence>
<sequence>MQDRQEGGLRYLMSKMSMTISDFFQPGAQVGPIGAGVMDDLAPPFDVFGAGSLGAGGRASSSEEEESENGDE</sequence>
<dbReference type="AlphaFoldDB" id="A0A9K3IN00"/>
<evidence type="ECO:0000313" key="2">
    <source>
        <dbReference type="EMBL" id="KAF5799772.1"/>
    </source>
</evidence>
<accession>A0A9K3IN00</accession>
<dbReference type="Gramene" id="mRNA:HanXRQr2_Chr07g0308361">
    <property type="protein sequence ID" value="CDS:HanXRQr2_Chr07g0308361.1"/>
    <property type="gene ID" value="HanXRQr2_Chr07g0308361"/>
</dbReference>
<reference evidence="2" key="1">
    <citation type="journal article" date="2017" name="Nature">
        <title>The sunflower genome provides insights into oil metabolism, flowering and Asterid evolution.</title>
        <authorList>
            <person name="Badouin H."/>
            <person name="Gouzy J."/>
            <person name="Grassa C.J."/>
            <person name="Murat F."/>
            <person name="Staton S.E."/>
            <person name="Cottret L."/>
            <person name="Lelandais-Briere C."/>
            <person name="Owens G.L."/>
            <person name="Carrere S."/>
            <person name="Mayjonade B."/>
            <person name="Legrand L."/>
            <person name="Gill N."/>
            <person name="Kane N.C."/>
            <person name="Bowers J.E."/>
            <person name="Hubner S."/>
            <person name="Bellec A."/>
            <person name="Berard A."/>
            <person name="Berges H."/>
            <person name="Blanchet N."/>
            <person name="Boniface M.C."/>
            <person name="Brunel D."/>
            <person name="Catrice O."/>
            <person name="Chaidir N."/>
            <person name="Claudel C."/>
            <person name="Donnadieu C."/>
            <person name="Faraut T."/>
            <person name="Fievet G."/>
            <person name="Helmstetter N."/>
            <person name="King M."/>
            <person name="Knapp S.J."/>
            <person name="Lai Z."/>
            <person name="Le Paslier M.C."/>
            <person name="Lippi Y."/>
            <person name="Lorenzon L."/>
            <person name="Mandel J.R."/>
            <person name="Marage G."/>
            <person name="Marchand G."/>
            <person name="Marquand E."/>
            <person name="Bret-Mestries E."/>
            <person name="Morien E."/>
            <person name="Nambeesan S."/>
            <person name="Nguyen T."/>
            <person name="Pegot-Espagnet P."/>
            <person name="Pouilly N."/>
            <person name="Raftis F."/>
            <person name="Sallet E."/>
            <person name="Schiex T."/>
            <person name="Thomas J."/>
            <person name="Vandecasteele C."/>
            <person name="Vares D."/>
            <person name="Vear F."/>
            <person name="Vautrin S."/>
            <person name="Crespi M."/>
            <person name="Mangin B."/>
            <person name="Burke J.M."/>
            <person name="Salse J."/>
            <person name="Munos S."/>
            <person name="Vincourt P."/>
            <person name="Rieseberg L.H."/>
            <person name="Langlade N.B."/>
        </authorList>
    </citation>
    <scope>NUCLEOTIDE SEQUENCE</scope>
    <source>
        <tissue evidence="2">Leaves</tissue>
    </source>
</reference>
<proteinExistence type="predicted"/>
<feature type="compositionally biased region" description="Acidic residues" evidence="1">
    <location>
        <begin position="62"/>
        <end position="72"/>
    </location>
</feature>
<dbReference type="Proteomes" id="UP000215914">
    <property type="component" value="Unassembled WGS sequence"/>
</dbReference>